<dbReference type="SUPFAM" id="SSF90123">
    <property type="entry name" value="ABC transporter transmembrane region"/>
    <property type="match status" value="1"/>
</dbReference>
<dbReference type="GO" id="GO:0140359">
    <property type="term" value="F:ABC-type transporter activity"/>
    <property type="evidence" value="ECO:0007669"/>
    <property type="project" value="InterPro"/>
</dbReference>
<dbReference type="STRING" id="171383.AKJ31_21180"/>
<feature type="transmembrane region" description="Helical" evidence="7">
    <location>
        <begin position="12"/>
        <end position="33"/>
    </location>
</feature>
<dbReference type="PATRIC" id="fig|171383.3.peg.4323"/>
<comment type="caution">
    <text evidence="10">The sequence shown here is derived from an EMBL/GenBank/DDBJ whole genome shotgun (WGS) entry which is preliminary data.</text>
</comment>
<dbReference type="PANTHER" id="PTHR24221:SF590">
    <property type="entry name" value="COMPONENT LINKED WITH THE ASSEMBLY OF CYTOCHROME' TRANSPORT TRANSMEMBRANE ATP-BINDING PROTEIN ABC TRANSPORTER CYDD-RELATED"/>
    <property type="match status" value="1"/>
</dbReference>
<dbReference type="GO" id="GO:0005524">
    <property type="term" value="F:ATP binding"/>
    <property type="evidence" value="ECO:0007669"/>
    <property type="project" value="UniProtKB-KW"/>
</dbReference>
<proteinExistence type="predicted"/>
<keyword evidence="11" id="KW-1185">Reference proteome</keyword>
<dbReference type="PROSITE" id="PS00211">
    <property type="entry name" value="ABC_TRANSPORTER_1"/>
    <property type="match status" value="1"/>
</dbReference>
<evidence type="ECO:0000313" key="10">
    <source>
        <dbReference type="EMBL" id="KOO05659.1"/>
    </source>
</evidence>
<dbReference type="Pfam" id="PF00664">
    <property type="entry name" value="ABC_membrane"/>
    <property type="match status" value="1"/>
</dbReference>
<dbReference type="InterPro" id="IPR027417">
    <property type="entry name" value="P-loop_NTPase"/>
</dbReference>
<dbReference type="PROSITE" id="PS50929">
    <property type="entry name" value="ABC_TM1F"/>
    <property type="match status" value="1"/>
</dbReference>
<dbReference type="GO" id="GO:0016887">
    <property type="term" value="F:ATP hydrolysis activity"/>
    <property type="evidence" value="ECO:0007669"/>
    <property type="project" value="InterPro"/>
</dbReference>
<dbReference type="Gene3D" id="3.40.50.300">
    <property type="entry name" value="P-loop containing nucleotide triphosphate hydrolases"/>
    <property type="match status" value="1"/>
</dbReference>
<dbReference type="InterPro" id="IPR003593">
    <property type="entry name" value="AAA+_ATPase"/>
</dbReference>
<keyword evidence="3" id="KW-0547">Nucleotide-binding</keyword>
<dbReference type="SMART" id="SM00382">
    <property type="entry name" value="AAA"/>
    <property type="match status" value="1"/>
</dbReference>
<organism evidence="10 11">
    <name type="scientific">Vibrio hepatarius</name>
    <dbReference type="NCBI Taxonomy" id="171383"/>
    <lineage>
        <taxon>Bacteria</taxon>
        <taxon>Pseudomonadati</taxon>
        <taxon>Pseudomonadota</taxon>
        <taxon>Gammaproteobacteria</taxon>
        <taxon>Vibrionales</taxon>
        <taxon>Vibrionaceae</taxon>
        <taxon>Vibrio</taxon>
        <taxon>Vibrio oreintalis group</taxon>
    </lineage>
</organism>
<sequence>MIGRILQTAKPWLLGSVSSGVLVILGLVGQYWLVSRVFSDSFEHIAIQVLLACVMLLAVRFGVVIIHRYLGAKTAQQVKQSLRTQLLDKLAVLKPAQMTPELRGKLNYLLGEGVEVLDLYWGLFVPQFFIGLLGPLLVCVFIALIDPFSGLILLLMIPVIPAILMLVFKRFASVSATYKHNLARLTELFTQSLHGLPVLKLYQYSKSWGEEIEQHGETLRRSTMSLLKTNQLVILLVDLLFSLGTIVAASLLAITRYQAGILDAASAAFIILASVELIRPLSLMGAFFFAGALGREVQADVQQILSLDENETHHLTPQNHHIALDIHGLTFGYPQQEKLFQRVDLTVYKGELVVLQGPSGCGKSTLFKLIRGQLVPDAGVITHQSVGYLQQMPYVFHQTLEDNCRLAAPSASQDEVRDALKQSALDEWLEQPETLSLQPGEGGKHISGGQAARLGLSRAFLSDHALMLIDEPTRQLDEESEQKVIDALHQLKQQAGVLVISHSPRVIAQADRVVDISGWRDATRVRSSEAWA</sequence>
<evidence type="ECO:0000256" key="4">
    <source>
        <dbReference type="ARBA" id="ARBA00022840"/>
    </source>
</evidence>
<reference evidence="11" key="1">
    <citation type="submission" date="2015-08" db="EMBL/GenBank/DDBJ databases">
        <title>Vibrio galatheae sp. nov., a novel member of the Vibrionaceae family isolated from the Solomon Islands.</title>
        <authorList>
            <person name="Giubergia S."/>
            <person name="Machado H."/>
            <person name="Mateiu R.V."/>
            <person name="Gram L."/>
        </authorList>
    </citation>
    <scope>NUCLEOTIDE SEQUENCE [LARGE SCALE GENOMIC DNA]</scope>
    <source>
        <strain evidence="11">DSM 19134</strain>
    </source>
</reference>
<dbReference type="GO" id="GO:0005886">
    <property type="term" value="C:plasma membrane"/>
    <property type="evidence" value="ECO:0007669"/>
    <property type="project" value="UniProtKB-SubCell"/>
</dbReference>
<dbReference type="PROSITE" id="PS50893">
    <property type="entry name" value="ABC_TRANSPORTER_2"/>
    <property type="match status" value="1"/>
</dbReference>
<dbReference type="InterPro" id="IPR003439">
    <property type="entry name" value="ABC_transporter-like_ATP-bd"/>
</dbReference>
<dbReference type="InterPro" id="IPR036640">
    <property type="entry name" value="ABC1_TM_sf"/>
</dbReference>
<evidence type="ECO:0000256" key="2">
    <source>
        <dbReference type="ARBA" id="ARBA00022692"/>
    </source>
</evidence>
<keyword evidence="5 7" id="KW-1133">Transmembrane helix</keyword>
<name>A0A0M0HUB9_9VIBR</name>
<comment type="subcellular location">
    <subcellularLocation>
        <location evidence="1">Cell membrane</location>
        <topology evidence="1">Multi-pass membrane protein</topology>
    </subcellularLocation>
</comment>
<dbReference type="RefSeq" id="WP_053411017.1">
    <property type="nucleotide sequence ID" value="NZ_DAIPHI010000014.1"/>
</dbReference>
<evidence type="ECO:0000256" key="1">
    <source>
        <dbReference type="ARBA" id="ARBA00004651"/>
    </source>
</evidence>
<dbReference type="InterPro" id="IPR017871">
    <property type="entry name" value="ABC_transporter-like_CS"/>
</dbReference>
<evidence type="ECO:0000256" key="5">
    <source>
        <dbReference type="ARBA" id="ARBA00022989"/>
    </source>
</evidence>
<evidence type="ECO:0000256" key="7">
    <source>
        <dbReference type="SAM" id="Phobius"/>
    </source>
</evidence>
<keyword evidence="4" id="KW-0067">ATP-binding</keyword>
<evidence type="ECO:0000259" key="8">
    <source>
        <dbReference type="PROSITE" id="PS50893"/>
    </source>
</evidence>
<evidence type="ECO:0000259" key="9">
    <source>
        <dbReference type="PROSITE" id="PS50929"/>
    </source>
</evidence>
<evidence type="ECO:0000256" key="6">
    <source>
        <dbReference type="ARBA" id="ARBA00023136"/>
    </source>
</evidence>
<evidence type="ECO:0000256" key="3">
    <source>
        <dbReference type="ARBA" id="ARBA00022741"/>
    </source>
</evidence>
<feature type="transmembrane region" description="Helical" evidence="7">
    <location>
        <begin position="151"/>
        <end position="168"/>
    </location>
</feature>
<dbReference type="Proteomes" id="UP000037530">
    <property type="component" value="Unassembled WGS sequence"/>
</dbReference>
<keyword evidence="2 7" id="KW-0812">Transmembrane</keyword>
<accession>A0A0M0HUB9</accession>
<dbReference type="Pfam" id="PF00005">
    <property type="entry name" value="ABC_tran"/>
    <property type="match status" value="1"/>
</dbReference>
<gene>
    <name evidence="10" type="ORF">AKJ31_21180</name>
</gene>
<dbReference type="InterPro" id="IPR039421">
    <property type="entry name" value="Type_1_exporter"/>
</dbReference>
<feature type="domain" description="ABC transmembrane type-1" evidence="9">
    <location>
        <begin position="1"/>
        <end position="288"/>
    </location>
</feature>
<dbReference type="PANTHER" id="PTHR24221">
    <property type="entry name" value="ATP-BINDING CASSETTE SUB-FAMILY B"/>
    <property type="match status" value="1"/>
</dbReference>
<keyword evidence="6 7" id="KW-0472">Membrane</keyword>
<feature type="transmembrane region" description="Helical" evidence="7">
    <location>
        <begin position="232"/>
        <end position="254"/>
    </location>
</feature>
<dbReference type="Gene3D" id="1.20.1560.10">
    <property type="entry name" value="ABC transporter type 1, transmembrane domain"/>
    <property type="match status" value="1"/>
</dbReference>
<dbReference type="SUPFAM" id="SSF52540">
    <property type="entry name" value="P-loop containing nucleoside triphosphate hydrolases"/>
    <property type="match status" value="1"/>
</dbReference>
<dbReference type="EMBL" id="LHPI01000035">
    <property type="protein sequence ID" value="KOO05659.1"/>
    <property type="molecule type" value="Genomic_DNA"/>
</dbReference>
<feature type="transmembrane region" description="Helical" evidence="7">
    <location>
        <begin position="45"/>
        <end position="70"/>
    </location>
</feature>
<feature type="domain" description="ABC transporter" evidence="8">
    <location>
        <begin position="324"/>
        <end position="532"/>
    </location>
</feature>
<dbReference type="OrthoDB" id="9806127at2"/>
<evidence type="ECO:0000313" key="11">
    <source>
        <dbReference type="Proteomes" id="UP000037530"/>
    </source>
</evidence>
<feature type="transmembrane region" description="Helical" evidence="7">
    <location>
        <begin position="119"/>
        <end position="145"/>
    </location>
</feature>
<dbReference type="InterPro" id="IPR011527">
    <property type="entry name" value="ABC1_TM_dom"/>
</dbReference>
<dbReference type="AlphaFoldDB" id="A0A0M0HUB9"/>
<protein>
    <submittedName>
        <fullName evidence="10">ATPase</fullName>
    </submittedName>
</protein>